<dbReference type="STRING" id="556484.B7FT33"/>
<sequence>MKIGFSLTPGGLLLPYHLEALDALKYNGLLRAETPIAGSSAGAIATACHGCQLDSKLILDATIEMSDTCASMGGARGRLLPLLRDRLSQYIGDEQLSNVQQREGAMGIAYREIFPTNQSFLQTEFATTEELMDAVCHSSMFPFFSTNWPVAVDTSRRIPRLMVDGFFTVSRDRFGAPDFAMGGIDVDRTVAISVFPKDAIGMAAFTSKDCISPTYSGDSAQLENLVRLATKPSSGKELTALYESGFQDAERWCRHQTGQAAEQSKSIHLSEKS</sequence>
<dbReference type="OMA" id="CHIPLYC"/>
<dbReference type="KEGG" id="pti:PHATRDRAFT_43678"/>
<dbReference type="GO" id="GO:0004806">
    <property type="term" value="F:triacylglycerol lipase activity"/>
    <property type="evidence" value="ECO:0007669"/>
    <property type="project" value="TreeGrafter"/>
</dbReference>
<dbReference type="GO" id="GO:0005737">
    <property type="term" value="C:cytoplasm"/>
    <property type="evidence" value="ECO:0007669"/>
    <property type="project" value="TreeGrafter"/>
</dbReference>
<dbReference type="eggNOG" id="KOG3773">
    <property type="taxonomic scope" value="Eukaryota"/>
</dbReference>
<evidence type="ECO:0000313" key="4">
    <source>
        <dbReference type="Proteomes" id="UP000000759"/>
    </source>
</evidence>
<dbReference type="AlphaFoldDB" id="B7FT33"/>
<dbReference type="GeneID" id="7197448"/>
<accession>B7FT33</accession>
<reference evidence="3 4" key="1">
    <citation type="journal article" date="2008" name="Nature">
        <title>The Phaeodactylum genome reveals the evolutionary history of diatom genomes.</title>
        <authorList>
            <person name="Bowler C."/>
            <person name="Allen A.E."/>
            <person name="Badger J.H."/>
            <person name="Grimwood J."/>
            <person name="Jabbari K."/>
            <person name="Kuo A."/>
            <person name="Maheswari U."/>
            <person name="Martens C."/>
            <person name="Maumus F."/>
            <person name="Otillar R.P."/>
            <person name="Rayko E."/>
            <person name="Salamov A."/>
            <person name="Vandepoele K."/>
            <person name="Beszteri B."/>
            <person name="Gruber A."/>
            <person name="Heijde M."/>
            <person name="Katinka M."/>
            <person name="Mock T."/>
            <person name="Valentin K."/>
            <person name="Verret F."/>
            <person name="Berges J.A."/>
            <person name="Brownlee C."/>
            <person name="Cadoret J.P."/>
            <person name="Chiovitti A."/>
            <person name="Choi C.J."/>
            <person name="Coesel S."/>
            <person name="De Martino A."/>
            <person name="Detter J.C."/>
            <person name="Durkin C."/>
            <person name="Falciatore A."/>
            <person name="Fournet J."/>
            <person name="Haruta M."/>
            <person name="Huysman M.J."/>
            <person name="Jenkins B.D."/>
            <person name="Jiroutova K."/>
            <person name="Jorgensen R.E."/>
            <person name="Joubert Y."/>
            <person name="Kaplan A."/>
            <person name="Kroger N."/>
            <person name="Kroth P.G."/>
            <person name="La Roche J."/>
            <person name="Lindquist E."/>
            <person name="Lommer M."/>
            <person name="Martin-Jezequel V."/>
            <person name="Lopez P.J."/>
            <person name="Lucas S."/>
            <person name="Mangogna M."/>
            <person name="McGinnis K."/>
            <person name="Medlin L.K."/>
            <person name="Montsant A."/>
            <person name="Oudot-Le Secq M.P."/>
            <person name="Napoli C."/>
            <person name="Obornik M."/>
            <person name="Parker M.S."/>
            <person name="Petit J.L."/>
            <person name="Porcel B.M."/>
            <person name="Poulsen N."/>
            <person name="Robison M."/>
            <person name="Rychlewski L."/>
            <person name="Rynearson T.A."/>
            <person name="Schmutz J."/>
            <person name="Shapiro H."/>
            <person name="Siaut M."/>
            <person name="Stanley M."/>
            <person name="Sussman M.R."/>
            <person name="Taylor A.R."/>
            <person name="Vardi A."/>
            <person name="von Dassow P."/>
            <person name="Vyverman W."/>
            <person name="Willis A."/>
            <person name="Wyrwicz L.S."/>
            <person name="Rokhsar D.S."/>
            <person name="Weissenbach J."/>
            <person name="Armbrust E.V."/>
            <person name="Green B.R."/>
            <person name="Van de Peer Y."/>
            <person name="Grigoriev I.V."/>
        </authorList>
    </citation>
    <scope>NUCLEOTIDE SEQUENCE [LARGE SCALE GENOMIC DNA]</scope>
    <source>
        <strain evidence="3 4">CCAP 1055/1</strain>
    </source>
</reference>
<dbReference type="OrthoDB" id="197155at2759"/>
<dbReference type="GO" id="GO:0019433">
    <property type="term" value="P:triglyceride catabolic process"/>
    <property type="evidence" value="ECO:0007669"/>
    <property type="project" value="TreeGrafter"/>
</dbReference>
<organism evidence="3 4">
    <name type="scientific">Phaeodactylum tricornutum (strain CCAP 1055/1)</name>
    <dbReference type="NCBI Taxonomy" id="556484"/>
    <lineage>
        <taxon>Eukaryota</taxon>
        <taxon>Sar</taxon>
        <taxon>Stramenopiles</taxon>
        <taxon>Ochrophyta</taxon>
        <taxon>Bacillariophyta</taxon>
        <taxon>Bacillariophyceae</taxon>
        <taxon>Bacillariophycidae</taxon>
        <taxon>Naviculales</taxon>
        <taxon>Phaeodactylaceae</taxon>
        <taxon>Phaeodactylum</taxon>
    </lineage>
</organism>
<gene>
    <name evidence="3" type="ORF">PHATRDRAFT_43678</name>
</gene>
<dbReference type="Gene3D" id="3.40.1090.10">
    <property type="entry name" value="Cytosolic phospholipase A2 catalytic domain"/>
    <property type="match status" value="1"/>
</dbReference>
<dbReference type="EMBL" id="CM000606">
    <property type="protein sequence ID" value="EEC50581.1"/>
    <property type="molecule type" value="Genomic_DNA"/>
</dbReference>
<dbReference type="InterPro" id="IPR016035">
    <property type="entry name" value="Acyl_Trfase/lysoPLipase"/>
</dbReference>
<reference evidence="4" key="2">
    <citation type="submission" date="2008-08" db="EMBL/GenBank/DDBJ databases">
        <authorList>
            <consortium name="Diatom Consortium"/>
            <person name="Grigoriev I."/>
            <person name="Grimwood J."/>
            <person name="Kuo A."/>
            <person name="Otillar R.P."/>
            <person name="Salamov A."/>
            <person name="Detter J.C."/>
            <person name="Lindquist E."/>
            <person name="Shapiro H."/>
            <person name="Lucas S."/>
            <person name="Glavina del Rio T."/>
            <person name="Pitluck S."/>
            <person name="Rokhsar D."/>
            <person name="Bowler C."/>
        </authorList>
    </citation>
    <scope>GENOME REANNOTATION</scope>
    <source>
        <strain evidence="4">CCAP 1055/1</strain>
    </source>
</reference>
<proteinExistence type="predicted"/>
<keyword evidence="1" id="KW-0443">Lipid metabolism</keyword>
<dbReference type="Proteomes" id="UP000000759">
    <property type="component" value="Chromosome 2"/>
</dbReference>
<dbReference type="GO" id="GO:0055088">
    <property type="term" value="P:lipid homeostasis"/>
    <property type="evidence" value="ECO:0007669"/>
    <property type="project" value="TreeGrafter"/>
</dbReference>
<dbReference type="InParanoid" id="B7FT33"/>
<dbReference type="PANTHER" id="PTHR12406:SF7">
    <property type="entry name" value="PATATIN-LIKE PHOSPHOLIPASE DOMAIN-CONTAINING PROTEIN 4"/>
    <property type="match status" value="1"/>
</dbReference>
<evidence type="ECO:0000259" key="2">
    <source>
        <dbReference type="Pfam" id="PF01734"/>
    </source>
</evidence>
<dbReference type="RefSeq" id="XP_002177767.1">
    <property type="nucleotide sequence ID" value="XM_002177731.1"/>
</dbReference>
<keyword evidence="4" id="KW-1185">Reference proteome</keyword>
<evidence type="ECO:0000256" key="1">
    <source>
        <dbReference type="ARBA" id="ARBA00023098"/>
    </source>
</evidence>
<evidence type="ECO:0000313" key="3">
    <source>
        <dbReference type="EMBL" id="EEC50581.1"/>
    </source>
</evidence>
<feature type="domain" description="PNPLA" evidence="2">
    <location>
        <begin position="10"/>
        <end position="148"/>
    </location>
</feature>
<protein>
    <recommendedName>
        <fullName evidence="2">PNPLA domain-containing protein</fullName>
    </recommendedName>
</protein>
<dbReference type="SUPFAM" id="SSF52151">
    <property type="entry name" value="FabD/lysophospholipase-like"/>
    <property type="match status" value="1"/>
</dbReference>
<dbReference type="InterPro" id="IPR033562">
    <property type="entry name" value="PLPL"/>
</dbReference>
<dbReference type="GO" id="GO:0005811">
    <property type="term" value="C:lipid droplet"/>
    <property type="evidence" value="ECO:0007669"/>
    <property type="project" value="TreeGrafter"/>
</dbReference>
<dbReference type="HOGENOM" id="CLU_018371_3_1_1"/>
<dbReference type="PANTHER" id="PTHR12406">
    <property type="entry name" value="CALCIUM-INDEPENDENT PHOSPHOLIPASE A2 IPLA2 -RELATED"/>
    <property type="match status" value="1"/>
</dbReference>
<dbReference type="InterPro" id="IPR002641">
    <property type="entry name" value="PNPLA_dom"/>
</dbReference>
<dbReference type="GO" id="GO:0016020">
    <property type="term" value="C:membrane"/>
    <property type="evidence" value="ECO:0007669"/>
    <property type="project" value="TreeGrafter"/>
</dbReference>
<dbReference type="PaxDb" id="2850-Phatr43678"/>
<dbReference type="Pfam" id="PF01734">
    <property type="entry name" value="Patatin"/>
    <property type="match status" value="1"/>
</dbReference>
<name>B7FT33_PHATC</name>